<dbReference type="AlphaFoldDB" id="A0A366DDP9"/>
<dbReference type="EMBL" id="QNRE01000011">
    <property type="protein sequence ID" value="RBO87544.1"/>
    <property type="molecule type" value="Genomic_DNA"/>
</dbReference>
<comment type="caution">
    <text evidence="1">The sequence shown here is derived from an EMBL/GenBank/DDBJ whole genome shotgun (WGS) entry which is preliminary data.</text>
</comment>
<dbReference type="Gene3D" id="1.10.260.40">
    <property type="entry name" value="lambda repressor-like DNA-binding domains"/>
    <property type="match status" value="1"/>
</dbReference>
<proteinExistence type="predicted"/>
<organism evidence="1 2">
    <name type="scientific">Nocardia puris</name>
    <dbReference type="NCBI Taxonomy" id="208602"/>
    <lineage>
        <taxon>Bacteria</taxon>
        <taxon>Bacillati</taxon>
        <taxon>Actinomycetota</taxon>
        <taxon>Actinomycetes</taxon>
        <taxon>Mycobacteriales</taxon>
        <taxon>Nocardiaceae</taxon>
        <taxon>Nocardia</taxon>
    </lineage>
</organism>
<evidence type="ECO:0000313" key="2">
    <source>
        <dbReference type="Proteomes" id="UP000252586"/>
    </source>
</evidence>
<protein>
    <recommendedName>
        <fullName evidence="3">BetR domain-containing protein</fullName>
    </recommendedName>
</protein>
<reference evidence="1 2" key="1">
    <citation type="submission" date="2018-06" db="EMBL/GenBank/DDBJ databases">
        <title>Genomic Encyclopedia of Type Strains, Phase IV (KMG-IV): sequencing the most valuable type-strain genomes for metagenomic binning, comparative biology and taxonomic classification.</title>
        <authorList>
            <person name="Goeker M."/>
        </authorList>
    </citation>
    <scope>NUCLEOTIDE SEQUENCE [LARGE SCALE GENOMIC DNA]</scope>
    <source>
        <strain evidence="1 2">DSM 44599</strain>
    </source>
</reference>
<accession>A0A366DDP9</accession>
<name>A0A366DDP9_9NOCA</name>
<dbReference type="InterPro" id="IPR001387">
    <property type="entry name" value="Cro/C1-type_HTH"/>
</dbReference>
<dbReference type="Proteomes" id="UP000252586">
    <property type="component" value="Unassembled WGS sequence"/>
</dbReference>
<evidence type="ECO:0000313" key="1">
    <source>
        <dbReference type="EMBL" id="RBO87544.1"/>
    </source>
</evidence>
<dbReference type="STRING" id="1210090.GCA_001613185_01412"/>
<keyword evidence="2" id="KW-1185">Reference proteome</keyword>
<dbReference type="GO" id="GO:0003677">
    <property type="term" value="F:DNA binding"/>
    <property type="evidence" value="ECO:0007669"/>
    <property type="project" value="InterPro"/>
</dbReference>
<dbReference type="CDD" id="cd00093">
    <property type="entry name" value="HTH_XRE"/>
    <property type="match status" value="1"/>
</dbReference>
<sequence>MIMDPIDRSTADAVLLAIRQAGQTQKAVRVAVGIPPTTWRNRVRGIRSFRAHELVRIARHLHIPPGRFLDDLVESVR</sequence>
<dbReference type="SUPFAM" id="SSF47413">
    <property type="entry name" value="lambda repressor-like DNA-binding domains"/>
    <property type="match status" value="1"/>
</dbReference>
<evidence type="ECO:0008006" key="3">
    <source>
        <dbReference type="Google" id="ProtNLM"/>
    </source>
</evidence>
<dbReference type="InterPro" id="IPR010982">
    <property type="entry name" value="Lambda_DNA-bd_dom_sf"/>
</dbReference>
<gene>
    <name evidence="1" type="ORF">DFR74_111251</name>
</gene>